<dbReference type="AlphaFoldDB" id="A0A450SNT2"/>
<evidence type="ECO:0000313" key="2">
    <source>
        <dbReference type="EMBL" id="VFJ57854.1"/>
    </source>
</evidence>
<gene>
    <name evidence="2" type="ORF">BECKDK2373B_GA0170837_106842</name>
    <name evidence="1" type="ORF">BECKDK2373C_GA0170839_10498</name>
</gene>
<evidence type="ECO:0000313" key="1">
    <source>
        <dbReference type="EMBL" id="VFJ55511.1"/>
    </source>
</evidence>
<dbReference type="EMBL" id="CAADEY010000049">
    <property type="protein sequence ID" value="VFJ55511.1"/>
    <property type="molecule type" value="Genomic_DNA"/>
</dbReference>
<organism evidence="1">
    <name type="scientific">Candidatus Kentrum sp. DK</name>
    <dbReference type="NCBI Taxonomy" id="2126562"/>
    <lineage>
        <taxon>Bacteria</taxon>
        <taxon>Pseudomonadati</taxon>
        <taxon>Pseudomonadota</taxon>
        <taxon>Gammaproteobacteria</taxon>
        <taxon>Candidatus Kentrum</taxon>
    </lineage>
</organism>
<proteinExistence type="predicted"/>
<name>A0A450SNT2_9GAMM</name>
<protein>
    <submittedName>
        <fullName evidence="1">Uncharacterized protein</fullName>
    </submittedName>
</protein>
<reference evidence="1" key="1">
    <citation type="submission" date="2019-02" db="EMBL/GenBank/DDBJ databases">
        <authorList>
            <person name="Gruber-Vodicka R. H."/>
            <person name="Seah K. B. B."/>
        </authorList>
    </citation>
    <scope>NUCLEOTIDE SEQUENCE</scope>
    <source>
        <strain evidence="1">BECK_DK161</strain>
        <strain evidence="2">BECK_DK47</strain>
    </source>
</reference>
<dbReference type="EMBL" id="CAADEX010000068">
    <property type="protein sequence ID" value="VFJ57854.1"/>
    <property type="molecule type" value="Genomic_DNA"/>
</dbReference>
<accession>A0A450SNT2</accession>
<sequence length="73" mass="8714">MTGNKDFHSVEFFRKVREKHASLLYARSREEIIAFFQDKKISDKRPVPFRESLPGVIARPHRRFEAELRPESQ</sequence>